<dbReference type="OrthoDB" id="14187at2759"/>
<evidence type="ECO:0000256" key="7">
    <source>
        <dbReference type="ARBA" id="ARBA00022840"/>
    </source>
</evidence>
<evidence type="ECO:0000313" key="14">
    <source>
        <dbReference type="Proteomes" id="UP000051574"/>
    </source>
</evidence>
<dbReference type="FunFam" id="1.20.58.1120:FF:000003">
    <property type="entry name" value="Cytoplasmic dynein heavy chain 1"/>
    <property type="match status" value="1"/>
</dbReference>
<dbReference type="GO" id="GO:0000776">
    <property type="term" value="C:kinetochore"/>
    <property type="evidence" value="ECO:0007669"/>
    <property type="project" value="UniProtKB-ARBA"/>
</dbReference>
<dbReference type="GO" id="GO:0048469">
    <property type="term" value="P:cell maturation"/>
    <property type="evidence" value="ECO:0007669"/>
    <property type="project" value="UniProtKB-ARBA"/>
</dbReference>
<dbReference type="Pfam" id="PF12775">
    <property type="entry name" value="AAA_7"/>
    <property type="match status" value="1"/>
</dbReference>
<evidence type="ECO:0000256" key="11">
    <source>
        <dbReference type="ARBA" id="ARBA00023212"/>
    </source>
</evidence>
<dbReference type="SMART" id="SM00382">
    <property type="entry name" value="AAA"/>
    <property type="match status" value="2"/>
</dbReference>
<dbReference type="InterPro" id="IPR043157">
    <property type="entry name" value="Dynein_AAA1S"/>
</dbReference>
<dbReference type="GO" id="GO:0005874">
    <property type="term" value="C:microtubule"/>
    <property type="evidence" value="ECO:0007669"/>
    <property type="project" value="UniProtKB-KW"/>
</dbReference>
<dbReference type="Pfam" id="PF17852">
    <property type="entry name" value="Dynein_AAA_lid"/>
    <property type="match status" value="1"/>
</dbReference>
<dbReference type="PANTHER" id="PTHR46532">
    <property type="entry name" value="MALE FERTILITY FACTOR KL5"/>
    <property type="match status" value="1"/>
</dbReference>
<dbReference type="InterPro" id="IPR003593">
    <property type="entry name" value="AAA+_ATPase"/>
</dbReference>
<dbReference type="FunFam" id="3.40.50.300:FF:000517">
    <property type="entry name" value="Cytoplasmic dynein heavy chain 1"/>
    <property type="match status" value="1"/>
</dbReference>
<gene>
    <name evidence="13" type="ORF">AMK59_5356</name>
</gene>
<keyword evidence="10" id="KW-0505">Motor protein</keyword>
<feature type="non-terminal residue" evidence="13">
    <location>
        <position position="1"/>
    </location>
</feature>
<dbReference type="Gene3D" id="3.20.180.20">
    <property type="entry name" value="Dynein heavy chain, N-terminal domain 2"/>
    <property type="match status" value="1"/>
</dbReference>
<keyword evidence="3" id="KW-0963">Cytoplasm</keyword>
<keyword evidence="11" id="KW-0206">Cytoskeleton</keyword>
<keyword evidence="14" id="KW-1185">Reference proteome</keyword>
<evidence type="ECO:0000256" key="3">
    <source>
        <dbReference type="ARBA" id="ARBA00022490"/>
    </source>
</evidence>
<dbReference type="Gene3D" id="1.20.140.100">
    <property type="entry name" value="Dynein heavy chain, N-terminal domain 2"/>
    <property type="match status" value="1"/>
</dbReference>
<comment type="caution">
    <text evidence="13">The sequence shown here is derived from an EMBL/GenBank/DDBJ whole genome shotgun (WGS) entry which is preliminary data.</text>
</comment>
<dbReference type="Gene3D" id="1.10.472.130">
    <property type="match status" value="1"/>
</dbReference>
<feature type="domain" description="AAA+ ATPase" evidence="12">
    <location>
        <begin position="558"/>
        <end position="712"/>
    </location>
</feature>
<dbReference type="GO" id="GO:0051959">
    <property type="term" value="F:dynein light intermediate chain binding"/>
    <property type="evidence" value="ECO:0007669"/>
    <property type="project" value="InterPro"/>
</dbReference>
<keyword evidence="8" id="KW-0243">Dynein</keyword>
<dbReference type="FunFam" id="1.10.472.130:FF:000002">
    <property type="entry name" value="Cytoplasmic dynein heavy chain 1"/>
    <property type="match status" value="1"/>
</dbReference>
<dbReference type="GO" id="GO:0008090">
    <property type="term" value="P:retrograde axonal transport"/>
    <property type="evidence" value="ECO:0007669"/>
    <property type="project" value="UniProtKB-ARBA"/>
</dbReference>
<dbReference type="GO" id="GO:0072384">
    <property type="term" value="P:organelle transport along microtubule"/>
    <property type="evidence" value="ECO:0007669"/>
    <property type="project" value="UniProtKB-ARBA"/>
</dbReference>
<dbReference type="Pfam" id="PF08393">
    <property type="entry name" value="DHC_N2"/>
    <property type="match status" value="1"/>
</dbReference>
<evidence type="ECO:0000256" key="1">
    <source>
        <dbReference type="ARBA" id="ARBA00004245"/>
    </source>
</evidence>
<dbReference type="InterPro" id="IPR026983">
    <property type="entry name" value="DHC"/>
</dbReference>
<dbReference type="Gene3D" id="1.10.8.710">
    <property type="match status" value="1"/>
</dbReference>
<dbReference type="GO" id="GO:0051293">
    <property type="term" value="P:establishment of spindle localization"/>
    <property type="evidence" value="ECO:0007669"/>
    <property type="project" value="UniProtKB-ARBA"/>
</dbReference>
<dbReference type="Proteomes" id="UP000051574">
    <property type="component" value="Unassembled WGS sequence"/>
</dbReference>
<keyword evidence="7" id="KW-0067">ATP-binding</keyword>
<evidence type="ECO:0000259" key="12">
    <source>
        <dbReference type="SMART" id="SM00382"/>
    </source>
</evidence>
<dbReference type="GO" id="GO:0005938">
    <property type="term" value="C:cell cortex"/>
    <property type="evidence" value="ECO:0007669"/>
    <property type="project" value="UniProtKB-ARBA"/>
</dbReference>
<dbReference type="InterPro" id="IPR027417">
    <property type="entry name" value="P-loop_NTPase"/>
</dbReference>
<feature type="non-terminal residue" evidence="13">
    <location>
        <position position="1309"/>
    </location>
</feature>
<dbReference type="FunFam" id="1.10.287.2620:FF:000001">
    <property type="entry name" value="Cytoplasmic dynein heavy chain 1"/>
    <property type="match status" value="1"/>
</dbReference>
<keyword evidence="4" id="KW-0493">Microtubule</keyword>
<keyword evidence="9" id="KW-0175">Coiled coil</keyword>
<dbReference type="FunFam" id="1.20.140.100:FF:000002">
    <property type="entry name" value="Cytoplasmic dynein heavy chain 1"/>
    <property type="match status" value="1"/>
</dbReference>
<dbReference type="InterPro" id="IPR035699">
    <property type="entry name" value="AAA_6"/>
</dbReference>
<feature type="domain" description="AAA+ ATPase" evidence="12">
    <location>
        <begin position="887"/>
        <end position="1038"/>
    </location>
</feature>
<evidence type="ECO:0000256" key="8">
    <source>
        <dbReference type="ARBA" id="ARBA00023017"/>
    </source>
</evidence>
<evidence type="ECO:0000256" key="2">
    <source>
        <dbReference type="ARBA" id="ARBA00008887"/>
    </source>
</evidence>
<reference evidence="13 14" key="1">
    <citation type="submission" date="2015-09" db="EMBL/GenBank/DDBJ databases">
        <title>Draft genome of the scarab beetle Oryctes borbonicus.</title>
        <authorList>
            <person name="Meyer J.M."/>
            <person name="Markov G.V."/>
            <person name="Baskaran P."/>
            <person name="Herrmann M."/>
            <person name="Sommer R.J."/>
            <person name="Roedelsperger C."/>
        </authorList>
    </citation>
    <scope>NUCLEOTIDE SEQUENCE [LARGE SCALE GENOMIC DNA]</scope>
    <source>
        <strain evidence="13">OB123</strain>
        <tissue evidence="13">Whole animal</tissue>
    </source>
</reference>
<comment type="similarity">
    <text evidence="2">Belongs to the dynein heavy chain family.</text>
</comment>
<dbReference type="FunFam" id="3.40.50.300:FF:000071">
    <property type="entry name" value="Cytoplasmic dynein heavy chain 1"/>
    <property type="match status" value="1"/>
</dbReference>
<evidence type="ECO:0000256" key="10">
    <source>
        <dbReference type="ARBA" id="ARBA00023175"/>
    </source>
</evidence>
<dbReference type="Pfam" id="PF12774">
    <property type="entry name" value="AAA_6"/>
    <property type="match status" value="2"/>
</dbReference>
<evidence type="ECO:0000256" key="6">
    <source>
        <dbReference type="ARBA" id="ARBA00022741"/>
    </source>
</evidence>
<dbReference type="Gene3D" id="3.40.50.300">
    <property type="entry name" value="P-loop containing nucleotide triphosphate hydrolases"/>
    <property type="match status" value="3"/>
</dbReference>
<dbReference type="GO" id="GO:0045505">
    <property type="term" value="F:dynein intermediate chain binding"/>
    <property type="evidence" value="ECO:0007669"/>
    <property type="project" value="InterPro"/>
</dbReference>
<dbReference type="GO" id="GO:0012505">
    <property type="term" value="C:endomembrane system"/>
    <property type="evidence" value="ECO:0007669"/>
    <property type="project" value="UniProtKB-ARBA"/>
</dbReference>
<dbReference type="Gene3D" id="1.20.58.1120">
    <property type="match status" value="1"/>
</dbReference>
<organism evidence="13 14">
    <name type="scientific">Oryctes borbonicus</name>
    <dbReference type="NCBI Taxonomy" id="1629725"/>
    <lineage>
        <taxon>Eukaryota</taxon>
        <taxon>Metazoa</taxon>
        <taxon>Ecdysozoa</taxon>
        <taxon>Arthropoda</taxon>
        <taxon>Hexapoda</taxon>
        <taxon>Insecta</taxon>
        <taxon>Pterygota</taxon>
        <taxon>Neoptera</taxon>
        <taxon>Endopterygota</taxon>
        <taxon>Coleoptera</taxon>
        <taxon>Polyphaga</taxon>
        <taxon>Scarabaeiformia</taxon>
        <taxon>Scarabaeidae</taxon>
        <taxon>Dynastinae</taxon>
        <taxon>Oryctes</taxon>
    </lineage>
</organism>
<dbReference type="GO" id="GO:0051642">
    <property type="term" value="P:centrosome localization"/>
    <property type="evidence" value="ECO:0007669"/>
    <property type="project" value="UniProtKB-ARBA"/>
</dbReference>
<accession>A0A0T6B2I6</accession>
<dbReference type="PANTHER" id="PTHR46532:SF4">
    <property type="entry name" value="AAA+ ATPASE DOMAIN-CONTAINING PROTEIN"/>
    <property type="match status" value="1"/>
</dbReference>
<dbReference type="SUPFAM" id="SSF52540">
    <property type="entry name" value="P-loop containing nucleoside triphosphate hydrolases"/>
    <property type="match status" value="3"/>
</dbReference>
<dbReference type="FunFam" id="3.20.180.20:FF:000002">
    <property type="entry name" value="Cytoplasmic dynein heavy chain 1"/>
    <property type="match status" value="1"/>
</dbReference>
<dbReference type="EMBL" id="LJIG01016100">
    <property type="protein sequence ID" value="KRT81616.1"/>
    <property type="molecule type" value="Genomic_DNA"/>
</dbReference>
<dbReference type="GO" id="GO:0051235">
    <property type="term" value="P:maintenance of location"/>
    <property type="evidence" value="ECO:0007669"/>
    <property type="project" value="UniProtKB-ARBA"/>
</dbReference>
<dbReference type="InterPro" id="IPR041466">
    <property type="entry name" value="Dynein_AAA5_ext"/>
</dbReference>
<dbReference type="GO" id="GO:0005524">
    <property type="term" value="F:ATP binding"/>
    <property type="evidence" value="ECO:0007669"/>
    <property type="project" value="UniProtKB-KW"/>
</dbReference>
<dbReference type="InterPro" id="IPR013602">
    <property type="entry name" value="Dynein_heavy_linker"/>
</dbReference>
<evidence type="ECO:0000256" key="5">
    <source>
        <dbReference type="ARBA" id="ARBA00022737"/>
    </source>
</evidence>
<dbReference type="Gene3D" id="1.10.287.2620">
    <property type="match status" value="1"/>
</dbReference>
<protein>
    <submittedName>
        <fullName evidence="13">AAA protein</fullName>
    </submittedName>
</protein>
<dbReference type="FunFam" id="1.10.8.710:FF:000005">
    <property type="entry name" value="Cytoplasmic dynein heavy chain 1"/>
    <property type="match status" value="1"/>
</dbReference>
<evidence type="ECO:0000256" key="9">
    <source>
        <dbReference type="ARBA" id="ARBA00023054"/>
    </source>
</evidence>
<dbReference type="InterPro" id="IPR042222">
    <property type="entry name" value="Dynein_2_N"/>
</dbReference>
<evidence type="ECO:0000313" key="13">
    <source>
        <dbReference type="EMBL" id="KRT81616.1"/>
    </source>
</evidence>
<dbReference type="GO" id="GO:1904115">
    <property type="term" value="C:axon cytoplasm"/>
    <property type="evidence" value="ECO:0007669"/>
    <property type="project" value="GOC"/>
</dbReference>
<proteinExistence type="inferred from homology"/>
<sequence length="1309" mass="149550">QIDETREKPWLSVQPRKLRQQLDAMSAQLKELPARLRQYASYEYVKKTLQNYTKVNMIIVELKSDALKERHWKQLMKQLRVNWVLSDLTLGQVWDVNLQKNEAIVKDIILIAQGEMALEEFLKQVRESWQTYELDLINYQNKCKLIRGWDDLFNKVKEHINSVAAMKLSPYYKVFEEEALTWEEKLNRINALFDVWIDVQRRWVYLEGIFSGSADIKTLLPVETSKFHSISSEFLGLMKKVSKSPMVMDVLNIPGVQRSLERLADLLGKIQKALGEYLERERTSFPRFYFVGDEDLLEIIGNSKNVARLQKHFKKMFAGVASILLNEDNTVITGIASREGEEVHFGNAVSTADHPKINEWLSLVEKEMRVTLASNLAQAVQEIKQFKDNIDNKVFMEWVDNYQAQIVVLAIQIIWSEDVEAALVKMNNEPQKGPLENVLQQVETTLNVLADSVLQEQPQLRRKKLEHLINEFVHKRTVTRRLIANGVCSNKSFEWLCEMRFYFDPRQSEVLKQLTIHMANAHFYYGFEYLGVQDRLVQTPLTDRCYLTMTQALEARLGGSPFGPAGTGKTESVKALGNQLGRFVLVFNCDETFDFQAMGRIFVGLCQVGAWGCFDEFNRLEERMLSAVSQQVQTIQEALKSQKESNSESAPIGSITVELVGKQVRVSPDMAIFITMNPGYAGRSNLPDNLKKLFRSLAMTTPDRQLIAEVMLFSQGFRSAEKLACKIVPFFKLCGEQLSNQSHYDFGLRALKSVLVSAGNVKRDRIQRIKENKKQRGEVNIDEASIAESLPEQEILIQSVCETMVPKLVAEDIPLLFSLLSDVFPNVQYTRAEMKGLKDEIRKVCEEEFFVCGEGEEQGASWMEKPKKLVGENWIEKVLQLYQISNLNHGLMMVGPSGSGKSTAWRVLLKALERFEGTEGVAHVIDPKAISKEALYGVLDPNTREWTDGLFTHILRKIIDNVRGEINKRQWIIFDGDVDPEWVENLNSVLDDNKLLTLPNGERLSLPPNVRIMFEVQDLKYATLATVSRCGMVWFSEDVLSTEMIFENFLLRLKYIPLDEGDEEGFGKKPTDKDDTLSPNIQVQRDVVNILQTFLAPDGLVIRCLEYAMEQEHIMDFTRLRALSSLFSMLNQSVRNILQYNHSHTDFPLPSDDIERYIPKCLIYALLWSFAGDAKLKVRSDLGDFIRSVTTVPLPPASNMPIIDYEVSLHGEWVPWSNKVPQIEVETHKVASPDIVVPTLDTVRHESLLYTWLAEHKPIVLCGPPGSGKTMTLFSALRALPDMEVVGLNFSSATTPELLLKTFDHYCEY</sequence>
<dbReference type="GO" id="GO:0005858">
    <property type="term" value="C:axonemal dynein complex"/>
    <property type="evidence" value="ECO:0007669"/>
    <property type="project" value="TreeGrafter"/>
</dbReference>
<keyword evidence="6" id="KW-0547">Nucleotide-binding</keyword>
<evidence type="ECO:0000256" key="4">
    <source>
        <dbReference type="ARBA" id="ARBA00022701"/>
    </source>
</evidence>
<keyword evidence="5" id="KW-0677">Repeat</keyword>
<comment type="subcellular location">
    <subcellularLocation>
        <location evidence="1">Cytoplasm</location>
        <location evidence="1">Cytoskeleton</location>
    </subcellularLocation>
</comment>
<dbReference type="InterPro" id="IPR042228">
    <property type="entry name" value="Dynein_linker_3"/>
</dbReference>
<name>A0A0T6B2I6_9SCAR</name>